<evidence type="ECO:0000256" key="3">
    <source>
        <dbReference type="ARBA" id="ARBA00022679"/>
    </source>
</evidence>
<dbReference type="FunFam" id="3.30.56.70:FF:000001">
    <property type="entry name" value="tRNA (guanine(26)-N(2))-dimethyltransferase"/>
    <property type="match status" value="1"/>
</dbReference>
<evidence type="ECO:0000256" key="4">
    <source>
        <dbReference type="ARBA" id="ARBA00022691"/>
    </source>
</evidence>
<dbReference type="PANTHER" id="PTHR10631:SF3">
    <property type="entry name" value="TRNA (GUANINE(26)-N(2))-DIMETHYLTRANSFERASE"/>
    <property type="match status" value="1"/>
</dbReference>
<feature type="non-terminal residue" evidence="11">
    <location>
        <position position="1"/>
    </location>
</feature>
<feature type="region of interest" description="Disordered" evidence="10">
    <location>
        <begin position="595"/>
        <end position="630"/>
    </location>
</feature>
<evidence type="ECO:0000256" key="8">
    <source>
        <dbReference type="ARBA" id="ARBA00051897"/>
    </source>
</evidence>
<dbReference type="OrthoDB" id="6349953at2759"/>
<dbReference type="GO" id="GO:0005634">
    <property type="term" value="C:nucleus"/>
    <property type="evidence" value="ECO:0007669"/>
    <property type="project" value="TreeGrafter"/>
</dbReference>
<protein>
    <recommendedName>
        <fullName evidence="7 9">tRNA (guanine(26)-N(2))-dimethyltransferase</fullName>
        <ecNumber evidence="7 9">2.1.1.216</ecNumber>
    </recommendedName>
</protein>
<keyword evidence="3 9" id="KW-0808">Transferase</keyword>
<proteinExistence type="inferred from homology"/>
<accession>A0A0L0GDJ6</accession>
<evidence type="ECO:0000256" key="2">
    <source>
        <dbReference type="ARBA" id="ARBA00022603"/>
    </source>
</evidence>
<keyword evidence="4 9" id="KW-0949">S-adenosyl-L-methionine</keyword>
<dbReference type="PANTHER" id="PTHR10631">
    <property type="entry name" value="N 2 ,N 2 -DIMETHYLGUANOSINE TRNA METHYLTRANSFERASE"/>
    <property type="match status" value="1"/>
</dbReference>
<dbReference type="EMBL" id="KQ241624">
    <property type="protein sequence ID" value="KNC87065.1"/>
    <property type="molecule type" value="Genomic_DNA"/>
</dbReference>
<evidence type="ECO:0000256" key="1">
    <source>
        <dbReference type="ARBA" id="ARBA00022555"/>
    </source>
</evidence>
<reference evidence="11 12" key="1">
    <citation type="submission" date="2011-02" db="EMBL/GenBank/DDBJ databases">
        <title>The Genome Sequence of Sphaeroforma arctica JP610.</title>
        <authorList>
            <consortium name="The Broad Institute Genome Sequencing Platform"/>
            <person name="Russ C."/>
            <person name="Cuomo C."/>
            <person name="Young S.K."/>
            <person name="Zeng Q."/>
            <person name="Gargeya S."/>
            <person name="Alvarado L."/>
            <person name="Berlin A."/>
            <person name="Chapman S.B."/>
            <person name="Chen Z."/>
            <person name="Freedman E."/>
            <person name="Gellesch M."/>
            <person name="Goldberg J."/>
            <person name="Griggs A."/>
            <person name="Gujja S."/>
            <person name="Heilman E."/>
            <person name="Heiman D."/>
            <person name="Howarth C."/>
            <person name="Mehta T."/>
            <person name="Neiman D."/>
            <person name="Pearson M."/>
            <person name="Roberts A."/>
            <person name="Saif S."/>
            <person name="Shea T."/>
            <person name="Shenoy N."/>
            <person name="Sisk P."/>
            <person name="Stolte C."/>
            <person name="Sykes S."/>
            <person name="White J."/>
            <person name="Yandava C."/>
            <person name="Burger G."/>
            <person name="Gray M.W."/>
            <person name="Holland P.W.H."/>
            <person name="King N."/>
            <person name="Lang F.B.F."/>
            <person name="Roger A.J."/>
            <person name="Ruiz-Trillo I."/>
            <person name="Haas B."/>
            <person name="Nusbaum C."/>
            <person name="Birren B."/>
        </authorList>
    </citation>
    <scope>NUCLEOTIDE SEQUENCE [LARGE SCALE GENOMIC DNA]</scope>
    <source>
        <strain evidence="11 12">JP610</strain>
    </source>
</reference>
<dbReference type="Proteomes" id="UP000054560">
    <property type="component" value="Unassembled WGS sequence"/>
</dbReference>
<dbReference type="GO" id="GO:0000049">
    <property type="term" value="F:tRNA binding"/>
    <property type="evidence" value="ECO:0007669"/>
    <property type="project" value="UniProtKB-UniRule"/>
</dbReference>
<evidence type="ECO:0000313" key="12">
    <source>
        <dbReference type="Proteomes" id="UP000054560"/>
    </source>
</evidence>
<gene>
    <name evidence="11" type="ORF">SARC_00809</name>
</gene>
<dbReference type="SUPFAM" id="SSF53335">
    <property type="entry name" value="S-adenosyl-L-methionine-dependent methyltransferases"/>
    <property type="match status" value="1"/>
</dbReference>
<evidence type="ECO:0000256" key="10">
    <source>
        <dbReference type="SAM" id="MobiDB-lite"/>
    </source>
</evidence>
<keyword evidence="5 9" id="KW-0819">tRNA processing</keyword>
<dbReference type="GO" id="GO:0002940">
    <property type="term" value="P:tRNA N2-guanine methylation"/>
    <property type="evidence" value="ECO:0007669"/>
    <property type="project" value="TreeGrafter"/>
</dbReference>
<evidence type="ECO:0000313" key="11">
    <source>
        <dbReference type="EMBL" id="KNC87065.1"/>
    </source>
</evidence>
<dbReference type="STRING" id="667725.A0A0L0GDJ6"/>
<dbReference type="EC" id="2.1.1.216" evidence="7 9"/>
<dbReference type="FunFam" id="3.40.50.150:FF:000051">
    <property type="entry name" value="tRNA (guanine(26)-N(2))-dimethyltransferase"/>
    <property type="match status" value="1"/>
</dbReference>
<dbReference type="InterPro" id="IPR029063">
    <property type="entry name" value="SAM-dependent_MTases_sf"/>
</dbReference>
<evidence type="ECO:0000256" key="7">
    <source>
        <dbReference type="ARBA" id="ARBA00039099"/>
    </source>
</evidence>
<dbReference type="eggNOG" id="KOG1253">
    <property type="taxonomic scope" value="Eukaryota"/>
</dbReference>
<feature type="compositionally biased region" description="Basic and acidic residues" evidence="10">
    <location>
        <begin position="617"/>
        <end position="630"/>
    </location>
</feature>
<dbReference type="PROSITE" id="PS51626">
    <property type="entry name" value="SAM_MT_TRM1"/>
    <property type="match status" value="1"/>
</dbReference>
<evidence type="ECO:0000256" key="9">
    <source>
        <dbReference type="PROSITE-ProRule" id="PRU00958"/>
    </source>
</evidence>
<keyword evidence="6 9" id="KW-0694">RNA-binding</keyword>
<keyword evidence="1 9" id="KW-0820">tRNA-binding</keyword>
<sequence length="630" mass="69943">MLLSGILRNCKRAGLPSHPSRIAPTYTRDPSFLDHISTFKLVTTRIPARFISQSISSSMNDAESKPEAIVPTNTMNNDSITDTPTPPEGFTVIVEGKANGLFPADSSVFYNPVQEFNRDLSIATIRMFEETLYAEQKAELLKKIARVEAKNIKWRDPTEPARGIRILEGLSATGLRSMRFAKEIPNVKTIVANDFSAEAVKTIAKNCEFNGIPEGLVQPNHDDCAMVCYKNRNSKDQFHVIDLDPYGSPTTFLDGAIQAVAEGGLLCVTATDMAVLAGNHSEAGYAKYGSMPIKAPYCHEMALRILLQCINTQAARYKRYIVPMVSLSIDFYLRVFVRVYTSPLEVKKSASKGSLVYHCQGCNSFYLQQVGKYHMSEKGPKFAAGTGPIIDRRCENCGFSFKTGGPAWNGAIHNKAFVNKIIDHAKANKSNYGTFDRILGMLTVAQEEIETPFYYDVGECASACRSSGFKREKIWSAILNGGFGVSSTHCKDTGFKTDAPPEFIWAIYRKWATLPESGSESQQIKEGSPAFKLRQMPTSLTRLQLEQVIKEATSEGKNRDDIMIEFDEPKEFYDISFKRHEGAFPPSIGLKLKRFPMNPTANWGPKPRAKKSQGGRETTKQAKLGDGEEK</sequence>
<dbReference type="RefSeq" id="XP_014160967.1">
    <property type="nucleotide sequence ID" value="XM_014305492.1"/>
</dbReference>
<evidence type="ECO:0000256" key="6">
    <source>
        <dbReference type="ARBA" id="ARBA00022884"/>
    </source>
</evidence>
<dbReference type="Gene3D" id="3.40.50.150">
    <property type="entry name" value="Vaccinia Virus protein VP39"/>
    <property type="match status" value="1"/>
</dbReference>
<evidence type="ECO:0000256" key="5">
    <source>
        <dbReference type="ARBA" id="ARBA00022694"/>
    </source>
</evidence>
<dbReference type="GeneID" id="25901313"/>
<organism evidence="11 12">
    <name type="scientific">Sphaeroforma arctica JP610</name>
    <dbReference type="NCBI Taxonomy" id="667725"/>
    <lineage>
        <taxon>Eukaryota</taxon>
        <taxon>Ichthyosporea</taxon>
        <taxon>Ichthyophonida</taxon>
        <taxon>Sphaeroforma</taxon>
    </lineage>
</organism>
<name>A0A0L0GDJ6_9EUKA</name>
<dbReference type="Gene3D" id="3.30.56.70">
    <property type="entry name" value="N2,N2-dimethylguanosine tRNA methyltransferase, C-terminal domain"/>
    <property type="match status" value="1"/>
</dbReference>
<dbReference type="GO" id="GO:0160104">
    <property type="term" value="F:tRNA (guanine(26)-N2)-dimethyltransferase activity"/>
    <property type="evidence" value="ECO:0007669"/>
    <property type="project" value="UniProtKB-UniRule"/>
</dbReference>
<keyword evidence="12" id="KW-1185">Reference proteome</keyword>
<keyword evidence="2 9" id="KW-0489">Methyltransferase</keyword>
<comment type="catalytic activity">
    <reaction evidence="8 9">
        <text>guanosine(26) in tRNA + 2 S-adenosyl-L-methionine = N(2)-dimethylguanosine(26) in tRNA + 2 S-adenosyl-L-homocysteine + 2 H(+)</text>
        <dbReference type="Rhea" id="RHEA:43140"/>
        <dbReference type="Rhea" id="RHEA-COMP:10359"/>
        <dbReference type="Rhea" id="RHEA-COMP:10360"/>
        <dbReference type="ChEBI" id="CHEBI:15378"/>
        <dbReference type="ChEBI" id="CHEBI:57856"/>
        <dbReference type="ChEBI" id="CHEBI:59789"/>
        <dbReference type="ChEBI" id="CHEBI:74269"/>
        <dbReference type="ChEBI" id="CHEBI:74513"/>
        <dbReference type="EC" id="2.1.1.216"/>
    </reaction>
</comment>
<dbReference type="Pfam" id="PF02005">
    <property type="entry name" value="TRM"/>
    <property type="match status" value="1"/>
</dbReference>
<dbReference type="InterPro" id="IPR042296">
    <property type="entry name" value="tRNA_met_Trm1_C"/>
</dbReference>
<dbReference type="NCBIfam" id="TIGR00308">
    <property type="entry name" value="TRM1"/>
    <property type="match status" value="1"/>
</dbReference>
<dbReference type="AlphaFoldDB" id="A0A0L0GDJ6"/>
<comment type="similarity">
    <text evidence="9">Belongs to the class I-like SAM-binding methyltransferase superfamily. Trm1 family.</text>
</comment>
<dbReference type="InterPro" id="IPR002905">
    <property type="entry name" value="Trm1"/>
</dbReference>